<evidence type="ECO:0000313" key="2">
    <source>
        <dbReference type="Proteomes" id="UP000228568"/>
    </source>
</evidence>
<accession>A0A2M7V8Q4</accession>
<dbReference type="EMBL" id="PFPK01000018">
    <property type="protein sequence ID" value="PIZ95181.1"/>
    <property type="molecule type" value="Genomic_DNA"/>
</dbReference>
<evidence type="ECO:0000313" key="1">
    <source>
        <dbReference type="EMBL" id="PIZ95181.1"/>
    </source>
</evidence>
<comment type="caution">
    <text evidence="1">The sequence shown here is derived from an EMBL/GenBank/DDBJ whole genome shotgun (WGS) entry which is preliminary data.</text>
</comment>
<organism evidence="1 2">
    <name type="scientific">Candidatus Magasanikbacteria bacterium CG_4_10_14_0_2_um_filter_37_12</name>
    <dbReference type="NCBI Taxonomy" id="1974637"/>
    <lineage>
        <taxon>Bacteria</taxon>
        <taxon>Candidatus Magasanikiibacteriota</taxon>
    </lineage>
</organism>
<name>A0A2M7V8Q4_9BACT</name>
<gene>
    <name evidence="1" type="ORF">COX81_01395</name>
</gene>
<dbReference type="AlphaFoldDB" id="A0A2M7V8Q4"/>
<reference evidence="2" key="1">
    <citation type="submission" date="2017-09" db="EMBL/GenBank/DDBJ databases">
        <title>Depth-based differentiation of microbial function through sediment-hosted aquifers and enrichment of novel symbionts in the deep terrestrial subsurface.</title>
        <authorList>
            <person name="Probst A.J."/>
            <person name="Ladd B."/>
            <person name="Jarett J.K."/>
            <person name="Geller-Mcgrath D.E."/>
            <person name="Sieber C.M.K."/>
            <person name="Emerson J.B."/>
            <person name="Anantharaman K."/>
            <person name="Thomas B.C."/>
            <person name="Malmstrom R."/>
            <person name="Stieglmeier M."/>
            <person name="Klingl A."/>
            <person name="Woyke T."/>
            <person name="Ryan C.M."/>
            <person name="Banfield J.F."/>
        </authorList>
    </citation>
    <scope>NUCLEOTIDE SEQUENCE [LARGE SCALE GENOMIC DNA]</scope>
</reference>
<dbReference type="Proteomes" id="UP000228568">
    <property type="component" value="Unassembled WGS sequence"/>
</dbReference>
<dbReference type="PROSITE" id="PS51257">
    <property type="entry name" value="PROKAR_LIPOPROTEIN"/>
    <property type="match status" value="1"/>
</dbReference>
<proteinExistence type="predicted"/>
<sequence>MLKKYSKIGILLVIFLILGAGCNVLPKKTTHTYNIQVTKSTTYTDKHQIEEENEIMPVDQLMKKVDPQLETQIKNGQEKMTKLNGVIATMSKEWKLYVNNISPEFTNLADLMVRASEQIEWRYEEK</sequence>
<protein>
    <submittedName>
        <fullName evidence="1">Uncharacterized protein</fullName>
    </submittedName>
</protein>